<dbReference type="InterPro" id="IPR039576">
    <property type="entry name" value="APBB1/2/3"/>
</dbReference>
<organism evidence="5">
    <name type="scientific">Rhipicephalus appendiculatus</name>
    <name type="common">Brown ear tick</name>
    <dbReference type="NCBI Taxonomy" id="34631"/>
    <lineage>
        <taxon>Eukaryota</taxon>
        <taxon>Metazoa</taxon>
        <taxon>Ecdysozoa</taxon>
        <taxon>Arthropoda</taxon>
        <taxon>Chelicerata</taxon>
        <taxon>Arachnida</taxon>
        <taxon>Acari</taxon>
        <taxon>Parasitiformes</taxon>
        <taxon>Ixodida</taxon>
        <taxon>Ixodoidea</taxon>
        <taxon>Ixodidae</taxon>
        <taxon>Rhipicephalinae</taxon>
        <taxon>Rhipicephalus</taxon>
        <taxon>Rhipicephalus</taxon>
    </lineage>
</organism>
<feature type="compositionally biased region" description="Low complexity" evidence="2">
    <location>
        <begin position="116"/>
        <end position="125"/>
    </location>
</feature>
<dbReference type="SMART" id="SM00456">
    <property type="entry name" value="WW"/>
    <property type="match status" value="1"/>
</dbReference>
<evidence type="ECO:0000313" key="5">
    <source>
        <dbReference type="EMBL" id="JAP79188.1"/>
    </source>
</evidence>
<feature type="domain" description="PID" evidence="3">
    <location>
        <begin position="158"/>
        <end position="284"/>
    </location>
</feature>
<dbReference type="InterPro" id="IPR011993">
    <property type="entry name" value="PH-like_dom_sf"/>
</dbReference>
<evidence type="ECO:0000256" key="2">
    <source>
        <dbReference type="SAM" id="MobiDB-lite"/>
    </source>
</evidence>
<dbReference type="CDD" id="cd01272">
    <property type="entry name" value="PTB1_Fe65"/>
    <property type="match status" value="1"/>
</dbReference>
<dbReference type="GO" id="GO:0001540">
    <property type="term" value="F:amyloid-beta binding"/>
    <property type="evidence" value="ECO:0007669"/>
    <property type="project" value="InterPro"/>
</dbReference>
<feature type="domain" description="WW" evidence="4">
    <location>
        <begin position="80"/>
        <end position="112"/>
    </location>
</feature>
<feature type="domain" description="PID" evidence="3">
    <location>
        <begin position="343"/>
        <end position="477"/>
    </location>
</feature>
<dbReference type="Gene3D" id="2.20.70.10">
    <property type="match status" value="1"/>
</dbReference>
<dbReference type="CDD" id="cd01271">
    <property type="entry name" value="PTB2_Fe65"/>
    <property type="match status" value="1"/>
</dbReference>
<dbReference type="InterPro" id="IPR006020">
    <property type="entry name" value="PTB/PI_dom"/>
</dbReference>
<dbReference type="PANTHER" id="PTHR14058:SF8">
    <property type="entry name" value="PROTEIN FE65 HOMOLOG"/>
    <property type="match status" value="1"/>
</dbReference>
<name>A0A131YKW4_RHIAP</name>
<sequence>MLTRMTSLSTNHAFCLERDEDSGDLDVNLNGPIGVKSRWSYAQLHVQSMGIDLTSQPMLEQPDGDNNLLSEKEVDEAEQQDLPEGWERHLDDDGPYYWHIRTGTIQRERPREGTTRSLPTPESRPLLPPPPEPPAAQPQEDCVAGGSSSSSSGEAMRFAVRSLGWSEIPESELTPERSSRALNRCIVDLSLGRGLDGVGRWGEGRSLLLELDGFQLRLLRPQDGTVLHCQPLHAIRVWGVGRDNGRERDFAYVARDSGTRRFMCHVFRCDMPARIIANALRDVCKKMVLERSLSDPSGDKRAAPTEPPARRVGSALDRLASLSMEDGVEGGLLRPMEEPRKVLRALYLGSMPVAAAAGIDLLNGAIDTLLDRVPRAHWLPVQVAVAPSTVTVTLDPAGGGRGQVLAECRVRFLSFLGIGKEVTNCGFIVHTAQDQFEAHVLHCEPSAGALCKTIEAACKLRYQKCLDAHRQANNSPPPQQQPTKALSSLKGVLGSIVGRAMGVVQQVS</sequence>
<dbReference type="EMBL" id="GEDV01009369">
    <property type="protein sequence ID" value="JAP79188.1"/>
    <property type="molecule type" value="Transcribed_RNA"/>
</dbReference>
<feature type="compositionally biased region" description="Pro residues" evidence="2">
    <location>
        <begin position="126"/>
        <end position="136"/>
    </location>
</feature>
<dbReference type="GO" id="GO:0005634">
    <property type="term" value="C:nucleus"/>
    <property type="evidence" value="ECO:0007669"/>
    <property type="project" value="TreeGrafter"/>
</dbReference>
<evidence type="ECO:0000259" key="4">
    <source>
        <dbReference type="PROSITE" id="PS50020"/>
    </source>
</evidence>
<dbReference type="SMART" id="SM00462">
    <property type="entry name" value="PTB"/>
    <property type="match status" value="2"/>
</dbReference>
<evidence type="ECO:0000259" key="3">
    <source>
        <dbReference type="PROSITE" id="PS01179"/>
    </source>
</evidence>
<dbReference type="FunFam" id="2.30.29.30:FF:000034">
    <property type="entry name" value="amyloid beta A4 precursor protein-binding family B member 2"/>
    <property type="match status" value="1"/>
</dbReference>
<dbReference type="Pfam" id="PF00640">
    <property type="entry name" value="PID"/>
    <property type="match status" value="1"/>
</dbReference>
<dbReference type="PROSITE" id="PS01179">
    <property type="entry name" value="PID"/>
    <property type="match status" value="2"/>
</dbReference>
<protein>
    <submittedName>
        <fullName evidence="5">Beta amyloid binding protein</fullName>
    </submittedName>
</protein>
<dbReference type="InterPro" id="IPR001202">
    <property type="entry name" value="WW_dom"/>
</dbReference>
<dbReference type="FunFam" id="2.30.29.30:FF:000317">
    <property type="entry name" value="Amyloid beta A4 protein-binding family B member"/>
    <property type="match status" value="1"/>
</dbReference>
<dbReference type="Gene3D" id="2.30.29.30">
    <property type="entry name" value="Pleckstrin-homology domain (PH domain)/Phosphotyrosine-binding domain (PTB)"/>
    <property type="match status" value="2"/>
</dbReference>
<evidence type="ECO:0000256" key="1">
    <source>
        <dbReference type="ARBA" id="ARBA00022737"/>
    </source>
</evidence>
<accession>A0A131YKW4</accession>
<reference evidence="5" key="1">
    <citation type="journal article" date="2016" name="Ticks Tick Borne Dis.">
        <title>De novo assembly and annotation of the salivary gland transcriptome of Rhipicephalus appendiculatus male and female ticks during blood feeding.</title>
        <authorList>
            <person name="de Castro M.H."/>
            <person name="de Klerk D."/>
            <person name="Pienaar R."/>
            <person name="Latif A.A."/>
            <person name="Rees D.J."/>
            <person name="Mans B.J."/>
        </authorList>
    </citation>
    <scope>NUCLEOTIDE SEQUENCE</scope>
    <source>
        <tissue evidence="5">Salivary glands</tissue>
    </source>
</reference>
<dbReference type="InterPro" id="IPR036020">
    <property type="entry name" value="WW_dom_sf"/>
</dbReference>
<dbReference type="CDD" id="cd00201">
    <property type="entry name" value="WW"/>
    <property type="match status" value="1"/>
</dbReference>
<dbReference type="SUPFAM" id="SSF51045">
    <property type="entry name" value="WW domain"/>
    <property type="match status" value="1"/>
</dbReference>
<dbReference type="PANTHER" id="PTHR14058">
    <property type="entry name" value="AMYLOID BETA A4 PRECURSOR PROTEIN-BINDING FAMILY B"/>
    <property type="match status" value="1"/>
</dbReference>
<proteinExistence type="predicted"/>
<dbReference type="SUPFAM" id="SSF50729">
    <property type="entry name" value="PH domain-like"/>
    <property type="match status" value="2"/>
</dbReference>
<dbReference type="GO" id="GO:0006355">
    <property type="term" value="P:regulation of DNA-templated transcription"/>
    <property type="evidence" value="ECO:0007669"/>
    <property type="project" value="TreeGrafter"/>
</dbReference>
<feature type="region of interest" description="Disordered" evidence="2">
    <location>
        <begin position="102"/>
        <end position="153"/>
    </location>
</feature>
<keyword evidence="1" id="KW-0677">Repeat</keyword>
<dbReference type="PROSITE" id="PS50020">
    <property type="entry name" value="WW_DOMAIN_2"/>
    <property type="match status" value="1"/>
</dbReference>
<dbReference type="AlphaFoldDB" id="A0A131YKW4"/>
<dbReference type="GO" id="GO:0005737">
    <property type="term" value="C:cytoplasm"/>
    <property type="evidence" value="ECO:0007669"/>
    <property type="project" value="TreeGrafter"/>
</dbReference>